<dbReference type="PANTHER" id="PTHR11225">
    <property type="entry name" value="NUCLEAR PORE COMPLEX PROTEIN NUP93 NUCLEOPORIN NUP93 DEAD EYE PROTEIN"/>
    <property type="match status" value="1"/>
</dbReference>
<evidence type="ECO:0000256" key="1">
    <source>
        <dbReference type="ARBA" id="ARBA00004567"/>
    </source>
</evidence>
<comment type="similarity">
    <text evidence="2 5">Belongs to the nucleoporin interacting component (NIC) family.</text>
</comment>
<dbReference type="GO" id="GO:0016973">
    <property type="term" value="P:poly(A)+ mRNA export from nucleus"/>
    <property type="evidence" value="ECO:0007669"/>
    <property type="project" value="TreeGrafter"/>
</dbReference>
<evidence type="ECO:0000313" key="6">
    <source>
        <dbReference type="Proteomes" id="UP000515158"/>
    </source>
</evidence>
<keyword evidence="5" id="KW-0509">mRNA transport</keyword>
<dbReference type="AlphaFoldDB" id="A0A6P8ZH34"/>
<dbReference type="InParanoid" id="A0A6P8ZH34"/>
<gene>
    <name evidence="7" type="primary">LOC117639519</name>
</gene>
<keyword evidence="5" id="KW-0813">Transport</keyword>
<dbReference type="GeneID" id="117639519"/>
<name>A0A6P8ZH34_THRPL</name>
<dbReference type="FunCoup" id="A0A6P8ZH34">
    <property type="interactions" value="2766"/>
</dbReference>
<dbReference type="KEGG" id="tpal:117639519"/>
<sequence length="864" mass="97848">MLTLKNEYESAAISGVDARELEPASAGSNLLTLAKRSLFVKMDNDFSELLSQAEQLANDIDGVGELPRVERSLRQVLDASNDLWSKVTLHEAPDIQAHMMLASKGVDLTQLSQKLDTLSTRKTFEPLEPVPEADISSYLKNEVENVLLSLVEGTHRRASAAADQRLWDSIRQNWSKEMRQMFNALHGSSRPLDLQGLPETSTLADIAPVHSRLDHMEMAYAKEVIDYNNRIIQGVVRPQLVQKFATAAESFNNLKVNELWEIVRYMSHIAPQFRDNPLLLRTSSPTQNQLILQARKYLEDRYKRYMTSVVEGNLARACRGGIPGTLSLVRSFVDLRVLGGLQGMLGLEDGQVDKKPIWPQLYYCLRCGDIDAALACATQAGSQMDDLCAILGALKSSPERALDPSMESTVRFQYRCNIRKSPDPFKRAVYCILGACDVSDEHSEVAKTADDYLWFKLCQIREGDRTDARSGENITLQHLQTLISQDYGETHYNALEQPHVYFQMLFLTGQYELALEFLWRIDKLKVHAVHMAIALHESNLLAIPNSPESPLLCEDPSDQKPHRRLNLARLIQYYVRRFNLTDMREALHYYYFLRGMRLPSGDNLFRSCISNLSMESRDFGTILGRLEPDGCRAPGLIDIFNGVQAEPSEIIEMVGSNLEKKGLFEDALEVYDLAGNHEKVMSLMSSLLSQVVHLVSQQGSLRFRLAAKATDVAHRIDGNKFRCSDETYRTFKTLRHLLEFFDKYHAGEYVKALELIAESGLIPSKTEEVENRVNNFRKLGDEICHNFPQILLATMTILHSLYNRTRGNANMSLSSSRLEYSMTEKPLQSYREQAKAITSFAGTMPYRLPGDTNSKLVQMEILMH</sequence>
<keyword evidence="5" id="KW-0811">Translocation</keyword>
<dbReference type="InterPro" id="IPR007231">
    <property type="entry name" value="Nucleoporin_int_Nup93/Nic96"/>
</dbReference>
<protein>
    <recommendedName>
        <fullName evidence="5">Nuclear pore protein</fullName>
    </recommendedName>
</protein>
<evidence type="ECO:0000313" key="7">
    <source>
        <dbReference type="RefSeq" id="XP_034231159.1"/>
    </source>
</evidence>
<keyword evidence="6" id="KW-1185">Reference proteome</keyword>
<reference evidence="7" key="1">
    <citation type="submission" date="2025-08" db="UniProtKB">
        <authorList>
            <consortium name="RefSeq"/>
        </authorList>
    </citation>
    <scope>IDENTIFICATION</scope>
    <source>
        <tissue evidence="7">Total insect</tissue>
    </source>
</reference>
<comment type="subcellular location">
    <subcellularLocation>
        <location evidence="1 5">Nucleus</location>
        <location evidence="1 5">Nuclear pore complex</location>
    </subcellularLocation>
</comment>
<dbReference type="RefSeq" id="XP_034231159.1">
    <property type="nucleotide sequence ID" value="XM_034375268.1"/>
</dbReference>
<dbReference type="Proteomes" id="UP000515158">
    <property type="component" value="Unplaced"/>
</dbReference>
<accession>A0A6P8ZH34</accession>
<evidence type="ECO:0000256" key="4">
    <source>
        <dbReference type="ARBA" id="ARBA00023242"/>
    </source>
</evidence>
<dbReference type="PANTHER" id="PTHR11225:SF4">
    <property type="entry name" value="NUCLEAR PORE COMPLEX PROTEIN NUP93"/>
    <property type="match status" value="1"/>
</dbReference>
<evidence type="ECO:0000256" key="2">
    <source>
        <dbReference type="ARBA" id="ARBA00010186"/>
    </source>
</evidence>
<keyword evidence="5" id="KW-0653">Protein transport</keyword>
<keyword evidence="3 5" id="KW-0906">Nuclear pore complex</keyword>
<dbReference type="GO" id="GO:0017056">
    <property type="term" value="F:structural constituent of nuclear pore"/>
    <property type="evidence" value="ECO:0007669"/>
    <property type="project" value="InterPro"/>
</dbReference>
<dbReference type="GO" id="GO:0006606">
    <property type="term" value="P:protein import into nucleus"/>
    <property type="evidence" value="ECO:0007669"/>
    <property type="project" value="TreeGrafter"/>
</dbReference>
<dbReference type="GO" id="GO:0005643">
    <property type="term" value="C:nuclear pore"/>
    <property type="evidence" value="ECO:0007669"/>
    <property type="project" value="UniProtKB-SubCell"/>
</dbReference>
<evidence type="ECO:0000256" key="5">
    <source>
        <dbReference type="RuleBase" id="RU364035"/>
    </source>
</evidence>
<dbReference type="OrthoDB" id="1918363at2759"/>
<keyword evidence="5" id="KW-0472">Membrane</keyword>
<proteinExistence type="inferred from homology"/>
<organism evidence="7">
    <name type="scientific">Thrips palmi</name>
    <name type="common">Melon thrips</name>
    <dbReference type="NCBI Taxonomy" id="161013"/>
    <lineage>
        <taxon>Eukaryota</taxon>
        <taxon>Metazoa</taxon>
        <taxon>Ecdysozoa</taxon>
        <taxon>Arthropoda</taxon>
        <taxon>Hexapoda</taxon>
        <taxon>Insecta</taxon>
        <taxon>Pterygota</taxon>
        <taxon>Neoptera</taxon>
        <taxon>Paraneoptera</taxon>
        <taxon>Thysanoptera</taxon>
        <taxon>Terebrantia</taxon>
        <taxon>Thripoidea</taxon>
        <taxon>Thripidae</taxon>
        <taxon>Thrips</taxon>
    </lineage>
</organism>
<keyword evidence="4 5" id="KW-0539">Nucleus</keyword>
<evidence type="ECO:0000256" key="3">
    <source>
        <dbReference type="ARBA" id="ARBA00023132"/>
    </source>
</evidence>
<dbReference type="Pfam" id="PF04097">
    <property type="entry name" value="Nic96"/>
    <property type="match status" value="1"/>
</dbReference>